<proteinExistence type="inferred from homology"/>
<sequence length="291" mass="31350">MKHLRIYTAIRLIQRQGSIRKAADMLAVSPSALNRSIQNFEESIGAEIFERIPSGVRLTSAGELLLDVVDRHLVEFSELQRQFGHLRDGEIGALRVGLGADIAAGLPLQALADLEADMPGISVEVSSGREMRRLRNRDIDLAVVTNPETDRSVEVLAAGQVPLVVCASADWTARGARPGLWDLLDDRLVLPPEGTGARAAIAHAIRRHALAEGPVTSVAAPYLAQLMRGAGCVCIFPETVFAGVEAEVLQRIAIDIGAVQISVLRLAGATMSRPAERFLRFMEARLDGAGR</sequence>
<keyword evidence="3 6" id="KW-0238">DNA-binding</keyword>
<protein>
    <submittedName>
        <fullName evidence="6">DNA-binding transcriptional regulator, LysR family</fullName>
    </submittedName>
</protein>
<dbReference type="EMBL" id="FOXV01000014">
    <property type="protein sequence ID" value="SFQ62698.1"/>
    <property type="molecule type" value="Genomic_DNA"/>
</dbReference>
<keyword evidence="7" id="KW-1185">Reference proteome</keyword>
<dbReference type="SUPFAM" id="SSF46785">
    <property type="entry name" value="Winged helix' DNA-binding domain"/>
    <property type="match status" value="1"/>
</dbReference>
<dbReference type="PROSITE" id="PS50931">
    <property type="entry name" value="HTH_LYSR"/>
    <property type="match status" value="1"/>
</dbReference>
<dbReference type="Proteomes" id="UP000243106">
    <property type="component" value="Unassembled WGS sequence"/>
</dbReference>
<evidence type="ECO:0000259" key="5">
    <source>
        <dbReference type="PROSITE" id="PS50931"/>
    </source>
</evidence>
<gene>
    <name evidence="6" type="ORF">SAMN05421853_11434</name>
</gene>
<dbReference type="Pfam" id="PF00126">
    <property type="entry name" value="HTH_1"/>
    <property type="match status" value="1"/>
</dbReference>
<dbReference type="InterPro" id="IPR050950">
    <property type="entry name" value="HTH-type_LysR_regulators"/>
</dbReference>
<organism evidence="6 7">
    <name type="scientific">Roseivivax halotolerans</name>
    <dbReference type="NCBI Taxonomy" id="93684"/>
    <lineage>
        <taxon>Bacteria</taxon>
        <taxon>Pseudomonadati</taxon>
        <taxon>Pseudomonadota</taxon>
        <taxon>Alphaproteobacteria</taxon>
        <taxon>Rhodobacterales</taxon>
        <taxon>Roseobacteraceae</taxon>
        <taxon>Roseivivax</taxon>
    </lineage>
</organism>
<evidence type="ECO:0000256" key="4">
    <source>
        <dbReference type="ARBA" id="ARBA00023163"/>
    </source>
</evidence>
<comment type="similarity">
    <text evidence="1">Belongs to the LysR transcriptional regulatory family.</text>
</comment>
<dbReference type="GO" id="GO:0005829">
    <property type="term" value="C:cytosol"/>
    <property type="evidence" value="ECO:0007669"/>
    <property type="project" value="TreeGrafter"/>
</dbReference>
<evidence type="ECO:0000256" key="1">
    <source>
        <dbReference type="ARBA" id="ARBA00009437"/>
    </source>
</evidence>
<keyword evidence="2" id="KW-0805">Transcription regulation</keyword>
<dbReference type="Pfam" id="PF03466">
    <property type="entry name" value="LysR_substrate"/>
    <property type="match status" value="1"/>
</dbReference>
<dbReference type="STRING" id="93684.SAMN05421853_11434"/>
<evidence type="ECO:0000313" key="7">
    <source>
        <dbReference type="Proteomes" id="UP000243106"/>
    </source>
</evidence>
<evidence type="ECO:0000313" key="6">
    <source>
        <dbReference type="EMBL" id="SFQ62698.1"/>
    </source>
</evidence>
<dbReference type="GO" id="GO:0003700">
    <property type="term" value="F:DNA-binding transcription factor activity"/>
    <property type="evidence" value="ECO:0007669"/>
    <property type="project" value="InterPro"/>
</dbReference>
<evidence type="ECO:0000256" key="3">
    <source>
        <dbReference type="ARBA" id="ARBA00023125"/>
    </source>
</evidence>
<dbReference type="Gene3D" id="3.40.190.290">
    <property type="match status" value="1"/>
</dbReference>
<dbReference type="InterPro" id="IPR036390">
    <property type="entry name" value="WH_DNA-bd_sf"/>
</dbReference>
<dbReference type="InterPro" id="IPR036388">
    <property type="entry name" value="WH-like_DNA-bd_sf"/>
</dbReference>
<dbReference type="InterPro" id="IPR000847">
    <property type="entry name" value="LysR_HTH_N"/>
</dbReference>
<dbReference type="AlphaFoldDB" id="A0A1I6A221"/>
<feature type="domain" description="HTH lysR-type" evidence="5">
    <location>
        <begin position="1"/>
        <end position="59"/>
    </location>
</feature>
<dbReference type="PANTHER" id="PTHR30419:SF8">
    <property type="entry name" value="NITROGEN ASSIMILATION TRANSCRIPTIONAL ACTIVATOR-RELATED"/>
    <property type="match status" value="1"/>
</dbReference>
<keyword evidence="4" id="KW-0804">Transcription</keyword>
<evidence type="ECO:0000256" key="2">
    <source>
        <dbReference type="ARBA" id="ARBA00023015"/>
    </source>
</evidence>
<dbReference type="InterPro" id="IPR005119">
    <property type="entry name" value="LysR_subst-bd"/>
</dbReference>
<name>A0A1I6A221_9RHOB</name>
<reference evidence="7" key="1">
    <citation type="submission" date="2016-10" db="EMBL/GenBank/DDBJ databases">
        <authorList>
            <person name="Varghese N."/>
            <person name="Submissions S."/>
        </authorList>
    </citation>
    <scope>NUCLEOTIDE SEQUENCE [LARGE SCALE GENOMIC DNA]</scope>
    <source>
        <strain evidence="7">JCM 10271</strain>
    </source>
</reference>
<dbReference type="GO" id="GO:0003677">
    <property type="term" value="F:DNA binding"/>
    <property type="evidence" value="ECO:0007669"/>
    <property type="project" value="UniProtKB-KW"/>
</dbReference>
<dbReference type="CDD" id="cd05466">
    <property type="entry name" value="PBP2_LTTR_substrate"/>
    <property type="match status" value="1"/>
</dbReference>
<dbReference type="RefSeq" id="WP_093014683.1">
    <property type="nucleotide sequence ID" value="NZ_FOXV01000014.1"/>
</dbReference>
<accession>A0A1I6A221</accession>
<dbReference type="PANTHER" id="PTHR30419">
    <property type="entry name" value="HTH-TYPE TRANSCRIPTIONAL REGULATOR YBHD"/>
    <property type="match status" value="1"/>
</dbReference>
<dbReference type="Gene3D" id="1.10.10.10">
    <property type="entry name" value="Winged helix-like DNA-binding domain superfamily/Winged helix DNA-binding domain"/>
    <property type="match status" value="1"/>
</dbReference>
<dbReference type="SUPFAM" id="SSF53850">
    <property type="entry name" value="Periplasmic binding protein-like II"/>
    <property type="match status" value="1"/>
</dbReference>